<dbReference type="AlphaFoldDB" id="A0AAX4FSZ3"/>
<keyword evidence="6" id="KW-0269">Exonuclease</keyword>
<dbReference type="GeneID" id="85732893"/>
<proteinExistence type="predicted"/>
<keyword evidence="2" id="KW-0547">Nucleotide-binding</keyword>
<dbReference type="PANTHER" id="PTHR30591:SF1">
    <property type="entry name" value="RECBCD ENZYME SUBUNIT RECC"/>
    <property type="match status" value="1"/>
</dbReference>
<dbReference type="KEGG" id="mrc:R6Y96_07010"/>
<evidence type="ECO:0000256" key="4">
    <source>
        <dbReference type="ARBA" id="ARBA00022801"/>
    </source>
</evidence>
<name>A0AAX4FSZ3_9EURY</name>
<protein>
    <submittedName>
        <fullName evidence="11">PD-(D/E)XK nuclease family protein</fullName>
    </submittedName>
</protein>
<dbReference type="SUPFAM" id="SSF52980">
    <property type="entry name" value="Restriction endonuclease-like"/>
    <property type="match status" value="1"/>
</dbReference>
<gene>
    <name evidence="11" type="ORF">R6Y96_07010</name>
</gene>
<dbReference type="InterPro" id="IPR014017">
    <property type="entry name" value="DNA_helicase_UvrD-like_C"/>
</dbReference>
<dbReference type="Pfam" id="PF12705">
    <property type="entry name" value="PDDEXK_1"/>
    <property type="match status" value="1"/>
</dbReference>
<feature type="domain" description="UvrD-like helicase C-terminal" evidence="10">
    <location>
        <begin position="230"/>
        <end position="513"/>
    </location>
</feature>
<keyword evidence="9" id="KW-0234">DNA repair</keyword>
<keyword evidence="12" id="KW-1185">Reference proteome</keyword>
<evidence type="ECO:0000256" key="9">
    <source>
        <dbReference type="ARBA" id="ARBA00023204"/>
    </source>
</evidence>
<accession>A0AAX4FSZ3</accession>
<evidence type="ECO:0000313" key="12">
    <source>
        <dbReference type="Proteomes" id="UP001305652"/>
    </source>
</evidence>
<dbReference type="GO" id="GO:0006281">
    <property type="term" value="P:DNA repair"/>
    <property type="evidence" value="ECO:0007669"/>
    <property type="project" value="UniProtKB-KW"/>
</dbReference>
<reference evidence="11 12" key="1">
    <citation type="submission" date="2023-10" db="EMBL/GenBank/DDBJ databases">
        <title>The complete genome sequence of Methanoculleus receptaculi DSM 18860.</title>
        <authorList>
            <person name="Lai S.-J."/>
            <person name="You Y.-T."/>
            <person name="Chen S.-C."/>
        </authorList>
    </citation>
    <scope>NUCLEOTIDE SEQUENCE [LARGE SCALE GENOMIC DNA]</scope>
    <source>
        <strain evidence="11 12">DSM 18860</strain>
    </source>
</reference>
<dbReference type="InterPro" id="IPR038726">
    <property type="entry name" value="PDDEXK_AddAB-type"/>
</dbReference>
<keyword evidence="3" id="KW-0227">DNA damage</keyword>
<evidence type="ECO:0000256" key="5">
    <source>
        <dbReference type="ARBA" id="ARBA00022806"/>
    </source>
</evidence>
<dbReference type="GO" id="GO:0006310">
    <property type="term" value="P:DNA recombination"/>
    <property type="evidence" value="ECO:0007669"/>
    <property type="project" value="TreeGrafter"/>
</dbReference>
<organism evidence="11 12">
    <name type="scientific">Methanoculleus receptaculi</name>
    <dbReference type="NCBI Taxonomy" id="394967"/>
    <lineage>
        <taxon>Archaea</taxon>
        <taxon>Methanobacteriati</taxon>
        <taxon>Methanobacteriota</taxon>
        <taxon>Stenosarchaea group</taxon>
        <taxon>Methanomicrobia</taxon>
        <taxon>Methanomicrobiales</taxon>
        <taxon>Methanomicrobiaceae</taxon>
        <taxon>Methanoculleus</taxon>
    </lineage>
</organism>
<dbReference type="EMBL" id="CP137642">
    <property type="protein sequence ID" value="WOX57056.1"/>
    <property type="molecule type" value="Genomic_DNA"/>
</dbReference>
<dbReference type="RefSeq" id="WP_318620542.1">
    <property type="nucleotide sequence ID" value="NZ_CP137642.1"/>
</dbReference>
<keyword evidence="8" id="KW-0238">DNA-binding</keyword>
<dbReference type="Proteomes" id="UP001305652">
    <property type="component" value="Chromosome"/>
</dbReference>
<evidence type="ECO:0000259" key="10">
    <source>
        <dbReference type="PROSITE" id="PS51217"/>
    </source>
</evidence>
<evidence type="ECO:0000256" key="7">
    <source>
        <dbReference type="ARBA" id="ARBA00022840"/>
    </source>
</evidence>
<evidence type="ECO:0000256" key="3">
    <source>
        <dbReference type="ARBA" id="ARBA00022763"/>
    </source>
</evidence>
<dbReference type="InterPro" id="IPR011604">
    <property type="entry name" value="PDDEXK-like_dom_sf"/>
</dbReference>
<dbReference type="PROSITE" id="PS51217">
    <property type="entry name" value="UVRD_HELICASE_CTER"/>
    <property type="match status" value="1"/>
</dbReference>
<evidence type="ECO:0000256" key="2">
    <source>
        <dbReference type="ARBA" id="ARBA00022741"/>
    </source>
</evidence>
<dbReference type="GO" id="GO:0004527">
    <property type="term" value="F:exonuclease activity"/>
    <property type="evidence" value="ECO:0007669"/>
    <property type="project" value="UniProtKB-KW"/>
</dbReference>
<dbReference type="GO" id="GO:0005524">
    <property type="term" value="F:ATP binding"/>
    <property type="evidence" value="ECO:0007669"/>
    <property type="project" value="UniProtKB-KW"/>
</dbReference>
<evidence type="ECO:0000256" key="1">
    <source>
        <dbReference type="ARBA" id="ARBA00022722"/>
    </source>
</evidence>
<keyword evidence="7" id="KW-0067">ATP-binding</keyword>
<sequence length="1026" mass="113155">MSPTVLYRQLPGEGLDMFIAEFRKAAVRDPFGTVFIVPTSYLAREVARRLGEQGVPFVADAVTTLSGFARKVFLDYATSETLISEAESRLILARILAAGRYPLLAGTGAVDELATLFEVLIMRKVDYPAALGDLASAKSAEIAALFDAYLRFLDEHGLVDENTLFARVTRMLSETGWFRMIYIYGLFEPMPLERDLLFALRESAEEFHYSIPYGENPAVFSDAGEWLLPDTVISGDAPDTRRSRLAALFSRSEPVDCGDCVRLAERRDREGEVRAIAQEIRDLVAAGVRPDEIAVAFPDFASALPCVEEVFPDFGVPYTASDGRALSASPLVRALLDVAMVPARGYRREDVVALATSPYLPFTGGCDLDIFSREARITAGNWDERLAALARSVEEERERPDTPESAKSRLAEKVAAIESARKTVRELFADLATLEGTKTIGGHIAAYRALLERWQAPVMPEDGDPDLLEEEARVLRGFNDVLATFERLSRLLPEEKISLAEFSSLLAQGAAETRTARRRSSGGVRVVGVREVAHLAVPYLFIGNLVEGVMPRLTTRLPLTTDAETRRLGTRSKEDILREERYYFTAALLSARTRVYLSYPAVDGATPLVRSGFVDAVREAFSPGTWGNDDLPDSGLAAARRAGALLARGEVPDRMPRGLSVREAVRRLNIENYHRKAGYDSPYDGMLGDDPAILAALAERFGEGAVFSPTALETYADCPFQFYLERVLGLAPLPEADPDLTAQERGALVHRIVYRFYSGWKCDGNGAVTDACYADALRRILDTAREEMDRFTFETPAWVADKEHLLGSPAAGKGVLERFLRHEAEVAASRFVPHAFEVSFGLPVVPGEVDAVSTPDAVAIPPGEETIRLRGRVDRVDMLADGRFMITDYKTGSSHPRLRDIEAGRALQLPLYLLAVERLTGMEGVAGTYYTLRRGEVKNKPVFWDAELQDCFACFPGSQRSRVEDVREVVKAALDWTQRYLAGIRAGCFPPRSDAGPCPPYCGFKTVCRFDALRLLDAEVMPDGTD</sequence>
<keyword evidence="4" id="KW-0378">Hydrolase</keyword>
<dbReference type="InterPro" id="IPR011335">
    <property type="entry name" value="Restrct_endonuc-II-like"/>
</dbReference>
<dbReference type="PANTHER" id="PTHR30591">
    <property type="entry name" value="RECBCD ENZYME SUBUNIT RECC"/>
    <property type="match status" value="1"/>
</dbReference>
<dbReference type="GO" id="GO:0003677">
    <property type="term" value="F:DNA binding"/>
    <property type="evidence" value="ECO:0007669"/>
    <property type="project" value="UniProtKB-KW"/>
</dbReference>
<evidence type="ECO:0000256" key="8">
    <source>
        <dbReference type="ARBA" id="ARBA00023125"/>
    </source>
</evidence>
<dbReference type="SUPFAM" id="SSF52540">
    <property type="entry name" value="P-loop containing nucleoside triphosphate hydrolases"/>
    <property type="match status" value="1"/>
</dbReference>
<keyword evidence="5" id="KW-0347">Helicase</keyword>
<evidence type="ECO:0000256" key="6">
    <source>
        <dbReference type="ARBA" id="ARBA00022839"/>
    </source>
</evidence>
<dbReference type="Gene3D" id="3.90.320.10">
    <property type="match status" value="1"/>
</dbReference>
<dbReference type="GO" id="GO:0004386">
    <property type="term" value="F:helicase activity"/>
    <property type="evidence" value="ECO:0007669"/>
    <property type="project" value="UniProtKB-KW"/>
</dbReference>
<dbReference type="InterPro" id="IPR027417">
    <property type="entry name" value="P-loop_NTPase"/>
</dbReference>
<keyword evidence="1" id="KW-0540">Nuclease</keyword>
<dbReference type="Gene3D" id="3.40.50.300">
    <property type="entry name" value="P-loop containing nucleotide triphosphate hydrolases"/>
    <property type="match status" value="2"/>
</dbReference>
<evidence type="ECO:0000313" key="11">
    <source>
        <dbReference type="EMBL" id="WOX57056.1"/>
    </source>
</evidence>